<feature type="transmembrane region" description="Helical" evidence="1">
    <location>
        <begin position="6"/>
        <end position="32"/>
    </location>
</feature>
<evidence type="ECO:0008006" key="4">
    <source>
        <dbReference type="Google" id="ProtNLM"/>
    </source>
</evidence>
<dbReference type="KEGG" id="tsv:DSM104635_00317"/>
<feature type="transmembrane region" description="Helical" evidence="1">
    <location>
        <begin position="112"/>
        <end position="131"/>
    </location>
</feature>
<keyword evidence="1" id="KW-1133">Transmembrane helix</keyword>
<dbReference type="RefSeq" id="WP_158764507.1">
    <property type="nucleotide sequence ID" value="NZ_CP047045.1"/>
</dbReference>
<name>A0A6I6MK69_9CAUL</name>
<sequence>MKPLNIAAFVWGVAEATLFFIVPDVILSYIGLKRGPRAAAISSLYAAIGAAVGGSIMFLWSASDPDAARAAVLAAPAISEAMVTSARDSMGTHNWFNATLVGPLSSTPFKVYAIWAPWAGASLPAFALASIAARLPRFLIVSVGTALIGRALSRWLSERQLTWVLIGAWLLFYAAFFALMPN</sequence>
<organism evidence="2 3">
    <name type="scientific">Terricaulis silvestris</name>
    <dbReference type="NCBI Taxonomy" id="2686094"/>
    <lineage>
        <taxon>Bacteria</taxon>
        <taxon>Pseudomonadati</taxon>
        <taxon>Pseudomonadota</taxon>
        <taxon>Alphaproteobacteria</taxon>
        <taxon>Caulobacterales</taxon>
        <taxon>Caulobacteraceae</taxon>
        <taxon>Terricaulis</taxon>
    </lineage>
</organism>
<evidence type="ECO:0000256" key="1">
    <source>
        <dbReference type="SAM" id="Phobius"/>
    </source>
</evidence>
<protein>
    <recommendedName>
        <fullName evidence="4">SNARE associated Golgi protein</fullName>
    </recommendedName>
</protein>
<dbReference type="AlphaFoldDB" id="A0A6I6MK69"/>
<dbReference type="EMBL" id="CP047045">
    <property type="protein sequence ID" value="QGZ93506.1"/>
    <property type="molecule type" value="Genomic_DNA"/>
</dbReference>
<evidence type="ECO:0000313" key="3">
    <source>
        <dbReference type="Proteomes" id="UP000431269"/>
    </source>
</evidence>
<reference evidence="3" key="1">
    <citation type="submission" date="2019-12" db="EMBL/GenBank/DDBJ databases">
        <title>Complete genome of Terracaulis silvestris 0127_4.</title>
        <authorList>
            <person name="Vieira S."/>
            <person name="Riedel T."/>
            <person name="Sproer C."/>
            <person name="Pascual J."/>
            <person name="Boedeker C."/>
            <person name="Overmann J."/>
        </authorList>
    </citation>
    <scope>NUCLEOTIDE SEQUENCE [LARGE SCALE GENOMIC DNA]</scope>
    <source>
        <strain evidence="3">0127_4</strain>
    </source>
</reference>
<proteinExistence type="predicted"/>
<accession>A0A6I6MK69</accession>
<feature type="transmembrane region" description="Helical" evidence="1">
    <location>
        <begin position="162"/>
        <end position="180"/>
    </location>
</feature>
<dbReference type="Proteomes" id="UP000431269">
    <property type="component" value="Chromosome"/>
</dbReference>
<keyword evidence="1" id="KW-0812">Transmembrane</keyword>
<gene>
    <name evidence="2" type="ORF">DSM104635_00317</name>
</gene>
<keyword evidence="3" id="KW-1185">Reference proteome</keyword>
<evidence type="ECO:0000313" key="2">
    <source>
        <dbReference type="EMBL" id="QGZ93506.1"/>
    </source>
</evidence>
<feature type="transmembrane region" description="Helical" evidence="1">
    <location>
        <begin position="44"/>
        <end position="63"/>
    </location>
</feature>
<keyword evidence="1" id="KW-0472">Membrane</keyword>